<reference evidence="2" key="2">
    <citation type="submission" date="2016-01" db="EMBL/GenBank/DDBJ databases">
        <title>Six Aerococcus type strain genome sequencing and assembly using PacBio and Illumina Hiseq.</title>
        <authorList>
            <person name="Carkaci D."/>
            <person name="Dargis R."/>
            <person name="Nielsen X.C."/>
            <person name="Skovgaard O."/>
            <person name="Fuursted K."/>
            <person name="Christensen J.J."/>
        </authorList>
    </citation>
    <scope>NUCLEOTIDE SEQUENCE [LARGE SCALE GENOMIC DNA]</scope>
    <source>
        <strain evidence="2">CCUG42038B</strain>
    </source>
</reference>
<dbReference type="GO" id="GO:0006355">
    <property type="term" value="P:regulation of DNA-templated transcription"/>
    <property type="evidence" value="ECO:0007669"/>
    <property type="project" value="InterPro"/>
</dbReference>
<organism evidence="1 2">
    <name type="scientific">Aerococcus urinaehominis</name>
    <dbReference type="NCBI Taxonomy" id="128944"/>
    <lineage>
        <taxon>Bacteria</taxon>
        <taxon>Bacillati</taxon>
        <taxon>Bacillota</taxon>
        <taxon>Bacilli</taxon>
        <taxon>Lactobacillales</taxon>
        <taxon>Aerococcaceae</taxon>
        <taxon>Aerococcus</taxon>
    </lineage>
</organism>
<gene>
    <name evidence="1" type="ORF">AWM75_05820</name>
</gene>
<dbReference type="PANTHER" id="PTHR40026:SF1">
    <property type="entry name" value="PROTEIN VEG"/>
    <property type="match status" value="1"/>
</dbReference>
<evidence type="ECO:0000313" key="1">
    <source>
        <dbReference type="EMBL" id="AMB99544.1"/>
    </source>
</evidence>
<accession>A0A0X8FM03</accession>
<sequence length="79" mass="9025">MPTNIADIKQELDQNIGRPICVTQQAGRKRIIKRNGVLSDTFPSVFVVELDQEENKFERVCYSYTDLLTESVEIEFTGS</sequence>
<dbReference type="InterPro" id="IPR009366">
    <property type="entry name" value="Protein_Veg"/>
</dbReference>
<protein>
    <submittedName>
        <fullName evidence="1">Uncharacterized protein</fullName>
    </submittedName>
</protein>
<dbReference type="STRING" id="128944.AWM75_05820"/>
<dbReference type="OrthoDB" id="5469at2"/>
<dbReference type="Gene3D" id="2.30.30.100">
    <property type="match status" value="1"/>
</dbReference>
<name>A0A0X8FM03_9LACT</name>
<dbReference type="PANTHER" id="PTHR40026">
    <property type="entry name" value="PROTEIN VEG"/>
    <property type="match status" value="1"/>
</dbReference>
<dbReference type="Proteomes" id="UP000062260">
    <property type="component" value="Chromosome"/>
</dbReference>
<dbReference type="Pfam" id="PF06257">
    <property type="entry name" value="VEG"/>
    <property type="match status" value="1"/>
</dbReference>
<reference evidence="1 2" key="1">
    <citation type="journal article" date="2016" name="Genome Announc.">
        <title>Complete Genome Sequences of Aerococcus christensenii CCUG 28831T, Aerococcus sanguinicola CCUG 43001T, Aerococcus urinae CCUG 36881T, Aerococcus urinaeequi CCUG 28094T, Aerococcus urinaehominis CCUG 42038 BT, and Aerococcus viridans CCUG 4311T.</title>
        <authorList>
            <person name="Carkaci D."/>
            <person name="Dargis R."/>
            <person name="Nielsen X.C."/>
            <person name="Skovgaard O."/>
            <person name="Fuursted K."/>
            <person name="Christensen J.J."/>
        </authorList>
    </citation>
    <scope>NUCLEOTIDE SEQUENCE [LARGE SCALE GENOMIC DNA]</scope>
    <source>
        <strain evidence="1 2">CCUG42038B</strain>
    </source>
</reference>
<dbReference type="RefSeq" id="WP_067979520.1">
    <property type="nucleotide sequence ID" value="NZ_CP014163.1"/>
</dbReference>
<dbReference type="AlphaFoldDB" id="A0A0X8FM03"/>
<keyword evidence="2" id="KW-1185">Reference proteome</keyword>
<dbReference type="EMBL" id="CP014163">
    <property type="protein sequence ID" value="AMB99544.1"/>
    <property type="molecule type" value="Genomic_DNA"/>
</dbReference>
<dbReference type="PIRSF" id="PIRSF037257">
    <property type="entry name" value="DUF1021"/>
    <property type="match status" value="1"/>
</dbReference>
<proteinExistence type="predicted"/>
<dbReference type="KEGG" id="auh:AWM75_05820"/>
<evidence type="ECO:0000313" key="2">
    <source>
        <dbReference type="Proteomes" id="UP000062260"/>
    </source>
</evidence>